<dbReference type="EMBL" id="JARJLG010000018">
    <property type="protein sequence ID" value="KAJ7772987.1"/>
    <property type="molecule type" value="Genomic_DNA"/>
</dbReference>
<comment type="caution">
    <text evidence="2">The sequence shown here is derived from an EMBL/GenBank/DDBJ whole genome shotgun (WGS) entry which is preliminary data.</text>
</comment>
<evidence type="ECO:0000313" key="3">
    <source>
        <dbReference type="Proteomes" id="UP001215280"/>
    </source>
</evidence>
<proteinExistence type="predicted"/>
<dbReference type="Proteomes" id="UP001215280">
    <property type="component" value="Unassembled WGS sequence"/>
</dbReference>
<organism evidence="2 3">
    <name type="scientific">Mycena maculata</name>
    <dbReference type="NCBI Taxonomy" id="230809"/>
    <lineage>
        <taxon>Eukaryota</taxon>
        <taxon>Fungi</taxon>
        <taxon>Dikarya</taxon>
        <taxon>Basidiomycota</taxon>
        <taxon>Agaricomycotina</taxon>
        <taxon>Agaricomycetes</taxon>
        <taxon>Agaricomycetidae</taxon>
        <taxon>Agaricales</taxon>
        <taxon>Marasmiineae</taxon>
        <taxon>Mycenaceae</taxon>
        <taxon>Mycena</taxon>
    </lineage>
</organism>
<gene>
    <name evidence="2" type="ORF">DFH07DRAFT_913270</name>
</gene>
<dbReference type="Gene3D" id="1.20.1280.50">
    <property type="match status" value="1"/>
</dbReference>
<protein>
    <recommendedName>
        <fullName evidence="1">F-box domain-containing protein</fullName>
    </recommendedName>
</protein>
<evidence type="ECO:0000313" key="2">
    <source>
        <dbReference type="EMBL" id="KAJ7772987.1"/>
    </source>
</evidence>
<evidence type="ECO:0000259" key="1">
    <source>
        <dbReference type="Pfam" id="PF12937"/>
    </source>
</evidence>
<keyword evidence="3" id="KW-1185">Reference proteome</keyword>
<name>A0AAD7NSM7_9AGAR</name>
<reference evidence="2" key="1">
    <citation type="submission" date="2023-03" db="EMBL/GenBank/DDBJ databases">
        <title>Massive genome expansion in bonnet fungi (Mycena s.s.) driven by repeated elements and novel gene families across ecological guilds.</title>
        <authorList>
            <consortium name="Lawrence Berkeley National Laboratory"/>
            <person name="Harder C.B."/>
            <person name="Miyauchi S."/>
            <person name="Viragh M."/>
            <person name="Kuo A."/>
            <person name="Thoen E."/>
            <person name="Andreopoulos B."/>
            <person name="Lu D."/>
            <person name="Skrede I."/>
            <person name="Drula E."/>
            <person name="Henrissat B."/>
            <person name="Morin E."/>
            <person name="Kohler A."/>
            <person name="Barry K."/>
            <person name="LaButti K."/>
            <person name="Morin E."/>
            <person name="Salamov A."/>
            <person name="Lipzen A."/>
            <person name="Mereny Z."/>
            <person name="Hegedus B."/>
            <person name="Baldrian P."/>
            <person name="Stursova M."/>
            <person name="Weitz H."/>
            <person name="Taylor A."/>
            <person name="Grigoriev I.V."/>
            <person name="Nagy L.G."/>
            <person name="Martin F."/>
            <person name="Kauserud H."/>
        </authorList>
    </citation>
    <scope>NUCLEOTIDE SEQUENCE</scope>
    <source>
        <strain evidence="2">CBHHK188m</strain>
    </source>
</reference>
<dbReference type="AlphaFoldDB" id="A0AAD7NSM7"/>
<dbReference type="InterPro" id="IPR001810">
    <property type="entry name" value="F-box_dom"/>
</dbReference>
<feature type="domain" description="F-box" evidence="1">
    <location>
        <begin position="3"/>
        <end position="57"/>
    </location>
</feature>
<accession>A0AAD7NSM7</accession>
<sequence>MGIDDLPPELLQVIFLDCNNTINPYPTRSTDTPLNLSRTCKRWRDVAFDIPSLWATIKVTANHAGSRPPVEVVETWMRLSGAYPLSLCLVCQRRPETTASDSDSSDRGVSQVLEVFLRNMYRWRTISFDFSQHAPPIEYPTSLTVQGAPQLERLEILPFSWSHLLGELAVPWLSAAVSSAPLLHSLTSHLGKFPRAFFTDIPWGQLTLLRLETRLSEFACLFILQSAPRLFECHLLDVRHEFLEAIPTFDPLLPVVLADLNMLSVASQVGLERLFRVLVTPELQTVEIATRSTLMRWDHTQFMAFLRRSSCSITSLTLRDLFVSRLAASELHALLTHVSHSLTNLAITSDVPGTPVGIQNTLFSQLSYRTADPVLCPQLEQLVLQVGASTTDGALASMLESRLAGHAQAPARIGALKYVDVVCTTSTHWADMRRVDALLGRGLAGQIRMLNEVAR</sequence>
<dbReference type="Pfam" id="PF12937">
    <property type="entry name" value="F-box-like"/>
    <property type="match status" value="1"/>
</dbReference>